<accession>A0A2J7ZRW6</accession>
<evidence type="ECO:0000313" key="2">
    <source>
        <dbReference type="Proteomes" id="UP000236333"/>
    </source>
</evidence>
<dbReference type="EMBL" id="PGGS01000564">
    <property type="protein sequence ID" value="PNH02998.1"/>
    <property type="molecule type" value="Genomic_DNA"/>
</dbReference>
<comment type="caution">
    <text evidence="1">The sequence shown here is derived from an EMBL/GenBank/DDBJ whole genome shotgun (WGS) entry which is preliminary data.</text>
</comment>
<keyword evidence="2" id="KW-1185">Reference proteome</keyword>
<gene>
    <name evidence="1" type="ORF">TSOC_010980</name>
</gene>
<organism evidence="1 2">
    <name type="scientific">Tetrabaena socialis</name>
    <dbReference type="NCBI Taxonomy" id="47790"/>
    <lineage>
        <taxon>Eukaryota</taxon>
        <taxon>Viridiplantae</taxon>
        <taxon>Chlorophyta</taxon>
        <taxon>core chlorophytes</taxon>
        <taxon>Chlorophyceae</taxon>
        <taxon>CS clade</taxon>
        <taxon>Chlamydomonadales</taxon>
        <taxon>Tetrabaenaceae</taxon>
        <taxon>Tetrabaena</taxon>
    </lineage>
</organism>
<protein>
    <submittedName>
        <fullName evidence="1">Uncharacterized protein</fullName>
    </submittedName>
</protein>
<sequence length="85" mass="8709">MYGTCGFADLVVATTDAFAADASDTAASAAIASRAVNYYCWNQVDQGSADSLARALQDLVKVAGGANSEKLVEAMAKKLGLCNLS</sequence>
<dbReference type="AlphaFoldDB" id="A0A2J7ZRW6"/>
<dbReference type="Proteomes" id="UP000236333">
    <property type="component" value="Unassembled WGS sequence"/>
</dbReference>
<name>A0A2J7ZRW6_9CHLO</name>
<proteinExistence type="predicted"/>
<reference evidence="1 2" key="1">
    <citation type="journal article" date="2017" name="Mol. Biol. Evol.">
        <title>The 4-celled Tetrabaena socialis nuclear genome reveals the essential components for genetic control of cell number at the origin of multicellularity in the volvocine lineage.</title>
        <authorList>
            <person name="Featherston J."/>
            <person name="Arakaki Y."/>
            <person name="Hanschen E.R."/>
            <person name="Ferris P.J."/>
            <person name="Michod R.E."/>
            <person name="Olson B.J.S.C."/>
            <person name="Nozaki H."/>
            <person name="Durand P.M."/>
        </authorList>
    </citation>
    <scope>NUCLEOTIDE SEQUENCE [LARGE SCALE GENOMIC DNA]</scope>
    <source>
        <strain evidence="1 2">NIES-571</strain>
    </source>
</reference>
<evidence type="ECO:0000313" key="1">
    <source>
        <dbReference type="EMBL" id="PNH02998.1"/>
    </source>
</evidence>